<dbReference type="STRING" id="1080227.A8L45_20555"/>
<keyword evidence="2" id="KW-0472">Membrane</keyword>
<accession>A0A1C3EAI6</accession>
<keyword evidence="2" id="KW-0812">Transmembrane</keyword>
<feature type="region of interest" description="Disordered" evidence="1">
    <location>
        <begin position="185"/>
        <end position="210"/>
    </location>
</feature>
<dbReference type="OrthoDB" id="5782056at2"/>
<sequence>MLKLKTYADLEAQTINSTITMLVHFALAFLLGALTLYLVRSIYNYLTRRNVKFRCKKRLDIFSREERVFLALLDLAVTDQYRVFSKVRVGDIVTPYRCSSRAANDVANDLLSSHCFDFILCHKYKLTLIAVVTLEDNDTRKKRKTAKKNTQVISSICNDAGIPHVKFSASVRYLPSEIANTLRHHRIKLSDERPKSATNKPRRKKPARLK</sequence>
<dbReference type="AlphaFoldDB" id="A0A1C3EAI6"/>
<evidence type="ECO:0000313" key="4">
    <source>
        <dbReference type="EMBL" id="ODA30265.1"/>
    </source>
</evidence>
<dbReference type="Pfam" id="PF10881">
    <property type="entry name" value="DUF2726"/>
    <property type="match status" value="1"/>
</dbReference>
<keyword evidence="2" id="KW-1133">Transmembrane helix</keyword>
<evidence type="ECO:0000313" key="5">
    <source>
        <dbReference type="Proteomes" id="UP000094936"/>
    </source>
</evidence>
<evidence type="ECO:0000256" key="2">
    <source>
        <dbReference type="SAM" id="Phobius"/>
    </source>
</evidence>
<proteinExistence type="predicted"/>
<protein>
    <recommendedName>
        <fullName evidence="3">DUF2726 domain-containing protein</fullName>
    </recommendedName>
</protein>
<organism evidence="4 5">
    <name type="scientific">Veronia pacifica</name>
    <dbReference type="NCBI Taxonomy" id="1080227"/>
    <lineage>
        <taxon>Bacteria</taxon>
        <taxon>Pseudomonadati</taxon>
        <taxon>Pseudomonadota</taxon>
        <taxon>Gammaproteobacteria</taxon>
        <taxon>Vibrionales</taxon>
        <taxon>Vibrionaceae</taxon>
        <taxon>Veronia</taxon>
    </lineage>
</organism>
<evidence type="ECO:0000259" key="3">
    <source>
        <dbReference type="Pfam" id="PF10881"/>
    </source>
</evidence>
<gene>
    <name evidence="4" type="ORF">A8L45_20555</name>
</gene>
<feature type="transmembrane region" description="Helical" evidence="2">
    <location>
        <begin position="20"/>
        <end position="39"/>
    </location>
</feature>
<feature type="domain" description="DUF2726" evidence="3">
    <location>
        <begin position="61"/>
        <end position="182"/>
    </location>
</feature>
<dbReference type="EMBL" id="LYBM01000055">
    <property type="protein sequence ID" value="ODA30265.1"/>
    <property type="molecule type" value="Genomic_DNA"/>
</dbReference>
<name>A0A1C3EAI6_9GAMM</name>
<feature type="compositionally biased region" description="Basic residues" evidence="1">
    <location>
        <begin position="200"/>
        <end position="210"/>
    </location>
</feature>
<reference evidence="4 5" key="1">
    <citation type="submission" date="2016-05" db="EMBL/GenBank/DDBJ databases">
        <title>Genomic Taxonomy of the Vibrionaceae.</title>
        <authorList>
            <person name="Gomez-Gil B."/>
            <person name="Enciso-Ibarra J."/>
        </authorList>
    </citation>
    <scope>NUCLEOTIDE SEQUENCE [LARGE SCALE GENOMIC DNA]</scope>
    <source>
        <strain evidence="4 5">CAIM 1920</strain>
    </source>
</reference>
<evidence type="ECO:0000256" key="1">
    <source>
        <dbReference type="SAM" id="MobiDB-lite"/>
    </source>
</evidence>
<dbReference type="InterPro" id="IPR024402">
    <property type="entry name" value="DUF2726"/>
</dbReference>
<comment type="caution">
    <text evidence="4">The sequence shown here is derived from an EMBL/GenBank/DDBJ whole genome shotgun (WGS) entry which is preliminary data.</text>
</comment>
<keyword evidence="5" id="KW-1185">Reference proteome</keyword>
<dbReference type="Proteomes" id="UP000094936">
    <property type="component" value="Unassembled WGS sequence"/>
</dbReference>